<accession>A0A8J2RCH2</accession>
<reference evidence="2" key="1">
    <citation type="submission" date="2021-11" db="EMBL/GenBank/DDBJ databases">
        <authorList>
            <person name="Schell T."/>
        </authorList>
    </citation>
    <scope>NUCLEOTIDE SEQUENCE</scope>
    <source>
        <strain evidence="2">M5</strain>
    </source>
</reference>
<comment type="caution">
    <text evidence="2">The sequence shown here is derived from an EMBL/GenBank/DDBJ whole genome shotgun (WGS) entry which is preliminary data.</text>
</comment>
<gene>
    <name evidence="2" type="ORF">DGAL_LOCUS705</name>
</gene>
<evidence type="ECO:0000256" key="1">
    <source>
        <dbReference type="SAM" id="MobiDB-lite"/>
    </source>
</evidence>
<feature type="compositionally biased region" description="Gly residues" evidence="1">
    <location>
        <begin position="231"/>
        <end position="241"/>
    </location>
</feature>
<dbReference type="EMBL" id="CAKKLH010000004">
    <property type="protein sequence ID" value="CAH0098620.1"/>
    <property type="molecule type" value="Genomic_DNA"/>
</dbReference>
<feature type="region of interest" description="Disordered" evidence="1">
    <location>
        <begin position="224"/>
        <end position="248"/>
    </location>
</feature>
<feature type="compositionally biased region" description="Basic and acidic residues" evidence="1">
    <location>
        <begin position="442"/>
        <end position="453"/>
    </location>
</feature>
<protein>
    <submittedName>
        <fullName evidence="2">Uncharacterized protein</fullName>
    </submittedName>
</protein>
<feature type="region of interest" description="Disordered" evidence="1">
    <location>
        <begin position="423"/>
        <end position="466"/>
    </location>
</feature>
<proteinExistence type="predicted"/>
<evidence type="ECO:0000313" key="3">
    <source>
        <dbReference type="Proteomes" id="UP000789390"/>
    </source>
</evidence>
<keyword evidence="3" id="KW-1185">Reference proteome</keyword>
<dbReference type="OrthoDB" id="8039827at2759"/>
<sequence>MAGNVPNNMFKDVSHIVKNCCDNFQDYQYEFLGVMEQLSLKNMVDAPNGQVLTLPILNEEGNNQADIDAWKMKDITVRNYILATTEPILKQTLYGIPTAREMRLKMANQYAARAGDLEHVYYQQMYDIKYDADKGIRNHINKFLIIASKLREVGQPLRDSLLPNKIVHALPESYAQFRARWGETSAEQIIASYQQNVSKDNTAFHASGHSNKQLQTGYQNQQLRNNQQRGGYRGGRGGYPGTRGHYRGVRDGRVLSRREANSGANLNAATKVWECLWCQLDTHKTIDCRKMKRAQMARNQGDKPEASSSFVASDDNMLHKTLQNPLGKLLQSFFGIDVWDMLTPFGHCDADLIHQNNLLIEEDRMEAHQNNEQNGQQAEAIADAQANNEHMEGDYNAEPIEHPNLYEEIIEPQIIIHDDAAPFEHAPTDEGPVYGSPTYSEVLEKQRGNRIDLQEEQDQFTDRPSS</sequence>
<dbReference type="AlphaFoldDB" id="A0A8J2RCH2"/>
<evidence type="ECO:0000313" key="2">
    <source>
        <dbReference type="EMBL" id="CAH0098620.1"/>
    </source>
</evidence>
<name>A0A8J2RCH2_9CRUS</name>
<dbReference type="Pfam" id="PF14223">
    <property type="entry name" value="Retrotran_gag_2"/>
    <property type="match status" value="1"/>
</dbReference>
<organism evidence="2 3">
    <name type="scientific">Daphnia galeata</name>
    <dbReference type="NCBI Taxonomy" id="27404"/>
    <lineage>
        <taxon>Eukaryota</taxon>
        <taxon>Metazoa</taxon>
        <taxon>Ecdysozoa</taxon>
        <taxon>Arthropoda</taxon>
        <taxon>Crustacea</taxon>
        <taxon>Branchiopoda</taxon>
        <taxon>Diplostraca</taxon>
        <taxon>Cladocera</taxon>
        <taxon>Anomopoda</taxon>
        <taxon>Daphniidae</taxon>
        <taxon>Daphnia</taxon>
    </lineage>
</organism>
<dbReference type="Proteomes" id="UP000789390">
    <property type="component" value="Unassembled WGS sequence"/>
</dbReference>